<accession>A0A450U7P7</accession>
<evidence type="ECO:0000256" key="3">
    <source>
        <dbReference type="ARBA" id="ARBA00022448"/>
    </source>
</evidence>
<keyword evidence="8" id="KW-0915">Sodium</keyword>
<feature type="transmembrane region" description="Helical" evidence="14">
    <location>
        <begin position="230"/>
        <end position="248"/>
    </location>
</feature>
<proteinExistence type="inferred from homology"/>
<feature type="transmembrane region" description="Helical" evidence="14">
    <location>
        <begin position="445"/>
        <end position="467"/>
    </location>
</feature>
<dbReference type="GO" id="GO:0015293">
    <property type="term" value="F:symporter activity"/>
    <property type="evidence" value="ECO:0007669"/>
    <property type="project" value="UniProtKB-KW"/>
</dbReference>
<keyword evidence="5 14" id="KW-0812">Transmembrane</keyword>
<reference evidence="15" key="1">
    <citation type="submission" date="2019-02" db="EMBL/GenBank/DDBJ databases">
        <authorList>
            <person name="Gruber-Vodicka R. H."/>
            <person name="Seah K. B. B."/>
        </authorList>
    </citation>
    <scope>NUCLEOTIDE SEQUENCE</scope>
    <source>
        <strain evidence="15">BECK_M7</strain>
    </source>
</reference>
<feature type="transmembrane region" description="Helical" evidence="14">
    <location>
        <begin position="318"/>
        <end position="343"/>
    </location>
</feature>
<feature type="transmembrane region" description="Helical" evidence="14">
    <location>
        <begin position="268"/>
        <end position="291"/>
    </location>
</feature>
<evidence type="ECO:0000256" key="7">
    <source>
        <dbReference type="ARBA" id="ARBA00022989"/>
    </source>
</evidence>
<evidence type="ECO:0000313" key="15">
    <source>
        <dbReference type="EMBL" id="VFJ87834.1"/>
    </source>
</evidence>
<evidence type="ECO:0000256" key="12">
    <source>
        <dbReference type="ARBA" id="ARBA00033708"/>
    </source>
</evidence>
<feature type="transmembrane region" description="Helical" evidence="14">
    <location>
        <begin position="180"/>
        <end position="201"/>
    </location>
</feature>
<comment type="catalytic activity">
    <reaction evidence="12">
        <text>L-proline(in) + Na(+)(in) = L-proline(out) + Na(+)(out)</text>
        <dbReference type="Rhea" id="RHEA:28967"/>
        <dbReference type="ChEBI" id="CHEBI:29101"/>
        <dbReference type="ChEBI" id="CHEBI:60039"/>
    </reaction>
</comment>
<dbReference type="GO" id="GO:0005886">
    <property type="term" value="C:plasma membrane"/>
    <property type="evidence" value="ECO:0007669"/>
    <property type="project" value="UniProtKB-SubCell"/>
</dbReference>
<name>A0A450U7P7_9GAMM</name>
<comment type="subcellular location">
    <subcellularLocation>
        <location evidence="1">Cell membrane</location>
        <topology evidence="1">Multi-pass membrane protein</topology>
    </subcellularLocation>
</comment>
<evidence type="ECO:0000256" key="13">
    <source>
        <dbReference type="RuleBase" id="RU362091"/>
    </source>
</evidence>
<feature type="transmembrane region" description="Helical" evidence="14">
    <location>
        <begin position="418"/>
        <end position="439"/>
    </location>
</feature>
<dbReference type="PANTHER" id="PTHR48086">
    <property type="entry name" value="SODIUM/PROLINE SYMPORTER-RELATED"/>
    <property type="match status" value="1"/>
</dbReference>
<feature type="transmembrane region" description="Helical" evidence="14">
    <location>
        <begin position="124"/>
        <end position="148"/>
    </location>
</feature>
<keyword evidence="9" id="KW-0406">Ion transport</keyword>
<feature type="transmembrane region" description="Helical" evidence="14">
    <location>
        <begin position="364"/>
        <end position="383"/>
    </location>
</feature>
<evidence type="ECO:0000256" key="11">
    <source>
        <dbReference type="ARBA" id="ARBA00023201"/>
    </source>
</evidence>
<feature type="transmembrane region" description="Helical" evidence="14">
    <location>
        <begin position="154"/>
        <end position="173"/>
    </location>
</feature>
<keyword evidence="6" id="KW-0769">Symport</keyword>
<comment type="similarity">
    <text evidence="2 13">Belongs to the sodium:solute symporter (SSF) (TC 2.A.21) family.</text>
</comment>
<dbReference type="Pfam" id="PF00474">
    <property type="entry name" value="SSF"/>
    <property type="match status" value="1"/>
</dbReference>
<protein>
    <submittedName>
        <fullName evidence="15">Na+/proline symporter</fullName>
    </submittedName>
</protein>
<feature type="transmembrane region" description="Helical" evidence="14">
    <location>
        <begin position="75"/>
        <end position="95"/>
    </location>
</feature>
<evidence type="ECO:0000256" key="5">
    <source>
        <dbReference type="ARBA" id="ARBA00022692"/>
    </source>
</evidence>
<gene>
    <name evidence="15" type="ORF">BECKLFY1418B_GA0070995_100812</name>
</gene>
<evidence type="ECO:0000256" key="14">
    <source>
        <dbReference type="SAM" id="Phobius"/>
    </source>
</evidence>
<keyword evidence="10 14" id="KW-0472">Membrane</keyword>
<dbReference type="PROSITE" id="PS50283">
    <property type="entry name" value="NA_SOLUT_SYMP_3"/>
    <property type="match status" value="1"/>
</dbReference>
<dbReference type="GO" id="GO:0006814">
    <property type="term" value="P:sodium ion transport"/>
    <property type="evidence" value="ECO:0007669"/>
    <property type="project" value="UniProtKB-KW"/>
</dbReference>
<evidence type="ECO:0000256" key="4">
    <source>
        <dbReference type="ARBA" id="ARBA00022475"/>
    </source>
</evidence>
<evidence type="ECO:0000256" key="2">
    <source>
        <dbReference type="ARBA" id="ARBA00006434"/>
    </source>
</evidence>
<evidence type="ECO:0000256" key="6">
    <source>
        <dbReference type="ARBA" id="ARBA00022847"/>
    </source>
</evidence>
<keyword evidence="4" id="KW-1003">Cell membrane</keyword>
<dbReference type="PANTHER" id="PTHR48086:SF3">
    <property type="entry name" value="SODIUM_PROLINE SYMPORTER"/>
    <property type="match status" value="1"/>
</dbReference>
<dbReference type="InterPro" id="IPR001734">
    <property type="entry name" value="Na/solute_symporter"/>
</dbReference>
<organism evidence="15">
    <name type="scientific">Candidatus Kentrum sp. LFY</name>
    <dbReference type="NCBI Taxonomy" id="2126342"/>
    <lineage>
        <taxon>Bacteria</taxon>
        <taxon>Pseudomonadati</taxon>
        <taxon>Pseudomonadota</taxon>
        <taxon>Gammaproteobacteria</taxon>
        <taxon>Candidatus Kentrum</taxon>
    </lineage>
</organism>
<dbReference type="EMBL" id="CAADFF010000008">
    <property type="protein sequence ID" value="VFJ87834.1"/>
    <property type="molecule type" value="Genomic_DNA"/>
</dbReference>
<keyword evidence="11" id="KW-0739">Sodium transport</keyword>
<dbReference type="InterPro" id="IPR038377">
    <property type="entry name" value="Na/Glc_symporter_sf"/>
</dbReference>
<sequence>MLTSQQGYLIFVLYGMFFITLVYMLRERQASMDDFLLMRRKLGVVNGSLSIAVSWVWAPAVFICSLQAFTKGLPGIFWFTVPNILCFFVFVPIALKLRETLPKGYTVSEIFKFKFPETHLPHSASLLVTFGYQLGAIIINCVAGATLISLLSGIPYTMGVLMMAGVALAYSLISGLRASVLSDVIQMAMILGIAFMIVPWVTVESGGLDTILTGIGGVTGEYDSVFNLQVAYTFGIAMTIGLISGPVADQMFSQRAFAAKKDAIKKIFIFGGLLFGLVPITLSLLGFIGAAESQTGNISVSDPQMVGPEVINHFLPKWALILFSLMAFSGLTSTLDSALCAIGSLTTNDIKPRFNGLKSMDPVLVARLGMTAFAIIGVGIALLQPKLLWVFLVYGALASSIFIPIILALFWNGLSAKGAFMGIAGGIAIGTPLSIYANVTENTDLIVASAIIGLGLAGVLAWLFSVLGTRNAEGHMA</sequence>
<evidence type="ECO:0000256" key="8">
    <source>
        <dbReference type="ARBA" id="ARBA00023053"/>
    </source>
</evidence>
<dbReference type="InterPro" id="IPR050277">
    <property type="entry name" value="Sodium:Solute_Symporter"/>
</dbReference>
<keyword evidence="7 14" id="KW-1133">Transmembrane helix</keyword>
<feature type="transmembrane region" description="Helical" evidence="14">
    <location>
        <begin position="45"/>
        <end position="69"/>
    </location>
</feature>
<evidence type="ECO:0000256" key="9">
    <source>
        <dbReference type="ARBA" id="ARBA00023065"/>
    </source>
</evidence>
<feature type="transmembrane region" description="Helical" evidence="14">
    <location>
        <begin position="6"/>
        <end position="25"/>
    </location>
</feature>
<feature type="transmembrane region" description="Helical" evidence="14">
    <location>
        <begin position="389"/>
        <end position="411"/>
    </location>
</feature>
<dbReference type="AlphaFoldDB" id="A0A450U7P7"/>
<evidence type="ECO:0000256" key="1">
    <source>
        <dbReference type="ARBA" id="ARBA00004651"/>
    </source>
</evidence>
<dbReference type="Gene3D" id="1.20.1730.10">
    <property type="entry name" value="Sodium/glucose cotransporter"/>
    <property type="match status" value="1"/>
</dbReference>
<keyword evidence="3" id="KW-0813">Transport</keyword>
<evidence type="ECO:0000256" key="10">
    <source>
        <dbReference type="ARBA" id="ARBA00023136"/>
    </source>
</evidence>